<dbReference type="PANTHER" id="PTHR43752:SF2">
    <property type="entry name" value="BNR_ASP-BOX REPEAT FAMILY PROTEIN"/>
    <property type="match status" value="1"/>
</dbReference>
<evidence type="ECO:0000313" key="2">
    <source>
        <dbReference type="EMBL" id="GGK33997.1"/>
    </source>
</evidence>
<organism evidence="2 3">
    <name type="scientific">Yeosuana aromativorans</name>
    <dbReference type="NCBI Taxonomy" id="288019"/>
    <lineage>
        <taxon>Bacteria</taxon>
        <taxon>Pseudomonadati</taxon>
        <taxon>Bacteroidota</taxon>
        <taxon>Flavobacteriia</taxon>
        <taxon>Flavobacteriales</taxon>
        <taxon>Flavobacteriaceae</taxon>
        <taxon>Yeosuana</taxon>
    </lineage>
</organism>
<dbReference type="Gene3D" id="2.120.10.10">
    <property type="match status" value="1"/>
</dbReference>
<dbReference type="EMBL" id="BMNR01000009">
    <property type="protein sequence ID" value="GGK33997.1"/>
    <property type="molecule type" value="Genomic_DNA"/>
</dbReference>
<gene>
    <name evidence="2" type="ORF">GCM10007962_30570</name>
</gene>
<evidence type="ECO:0000313" key="3">
    <source>
        <dbReference type="Proteomes" id="UP000612329"/>
    </source>
</evidence>
<evidence type="ECO:0000259" key="1">
    <source>
        <dbReference type="Pfam" id="PF13088"/>
    </source>
</evidence>
<feature type="domain" description="Sialidase" evidence="1">
    <location>
        <begin position="112"/>
        <end position="343"/>
    </location>
</feature>
<dbReference type="CDD" id="cd15482">
    <property type="entry name" value="Sialidase_non-viral"/>
    <property type="match status" value="1"/>
</dbReference>
<protein>
    <recommendedName>
        <fullName evidence="1">Sialidase domain-containing protein</fullName>
    </recommendedName>
</protein>
<comment type="caution">
    <text evidence="2">The sequence shown here is derived from an EMBL/GenBank/DDBJ whole genome shotgun (WGS) entry which is preliminary data.</text>
</comment>
<accession>A0A8J3BSF2</accession>
<name>A0A8J3BSF2_9FLAO</name>
<dbReference type="InterPro" id="IPR036278">
    <property type="entry name" value="Sialidase_sf"/>
</dbReference>
<dbReference type="SUPFAM" id="SSF50939">
    <property type="entry name" value="Sialidases"/>
    <property type="match status" value="1"/>
</dbReference>
<dbReference type="InterPro" id="IPR011040">
    <property type="entry name" value="Sialidase"/>
</dbReference>
<dbReference type="Pfam" id="PF13088">
    <property type="entry name" value="BNR_2"/>
    <property type="match status" value="1"/>
</dbReference>
<keyword evidence="3" id="KW-1185">Reference proteome</keyword>
<sequence>MCLVSSYAQQLDENVYDLAKYYPNIPNAKLIYVGENPMNEASVQVFEDGDIRIFHTDQRYSKKVMMQESLDNGYSYLESRKVFSDSLISQYPRKTLLDDKGNLHLLVFKEKVLAVYHSVSSDKGETWSPLKFVTNGRIGSIRAFIQTNSGRLIFAYHRHVVSKGTLPTGSCYTTAVYSDDYGKTWIESDSRITAPVFNDYNGNNYGMVEPSIVQMKDGSIKMLSRTQTGYLYESTSVNNGETWSEGVASIFRSSNSPAHIFRLPNDDLVLTYCNTVDSDIGTFGKIYTNRDILTMAISKDDGETWKGFREIVRMPSRNNQANIPRGDRGLSYPDLGVTKEGKIILVSGQGEYGGGRVKFLIDPTWLDETTVYDDFTNGLEKWSCYSFVKLGLFPERELGAKVIYDDTAINRKALLVNKEEGDLFADGAVLNFPMGKSGELTTRIKFNENTKGISFSLTDHYRYPNDCGGDTSAMFSDQLKCQKTYFFKPNEWYNVKLVWDVDRRFCDMFVNNTRYKRLKMQNYTGTGISYIRFRNLAKTENSSDSGVKIDWIKIQI</sequence>
<dbReference type="AlphaFoldDB" id="A0A8J3BSF2"/>
<reference evidence="2" key="2">
    <citation type="submission" date="2020-09" db="EMBL/GenBank/DDBJ databases">
        <authorList>
            <person name="Sun Q."/>
            <person name="Ohkuma M."/>
        </authorList>
    </citation>
    <scope>NUCLEOTIDE SEQUENCE</scope>
    <source>
        <strain evidence="2">JCM 12862</strain>
    </source>
</reference>
<dbReference type="Proteomes" id="UP000612329">
    <property type="component" value="Unassembled WGS sequence"/>
</dbReference>
<dbReference type="PANTHER" id="PTHR43752">
    <property type="entry name" value="BNR/ASP-BOX REPEAT FAMILY PROTEIN"/>
    <property type="match status" value="1"/>
</dbReference>
<reference evidence="2" key="1">
    <citation type="journal article" date="2014" name="Int. J. Syst. Evol. Microbiol.">
        <title>Complete genome sequence of Corynebacterium casei LMG S-19264T (=DSM 44701T), isolated from a smear-ripened cheese.</title>
        <authorList>
            <consortium name="US DOE Joint Genome Institute (JGI-PGF)"/>
            <person name="Walter F."/>
            <person name="Albersmeier A."/>
            <person name="Kalinowski J."/>
            <person name="Ruckert C."/>
        </authorList>
    </citation>
    <scope>NUCLEOTIDE SEQUENCE</scope>
    <source>
        <strain evidence="2">JCM 12862</strain>
    </source>
</reference>
<proteinExistence type="predicted"/>